<dbReference type="PANTHER" id="PTHR36848">
    <property type="entry name" value="DNA-BINDING PROTEIN (PUTATIVE SECRETED PROTEIN)-RELATED"/>
    <property type="match status" value="1"/>
</dbReference>
<evidence type="ECO:0000256" key="1">
    <source>
        <dbReference type="SAM" id="MobiDB-lite"/>
    </source>
</evidence>
<dbReference type="Gene3D" id="2.60.120.260">
    <property type="entry name" value="Galactose-binding domain-like"/>
    <property type="match status" value="1"/>
</dbReference>
<proteinExistence type="predicted"/>
<dbReference type="Pfam" id="PF17132">
    <property type="entry name" value="Glyco_hydro_106"/>
    <property type="match status" value="2"/>
</dbReference>
<organism evidence="2">
    <name type="scientific">uncultured Propionibacteriaceae bacterium</name>
    <dbReference type="NCBI Taxonomy" id="257457"/>
    <lineage>
        <taxon>Bacteria</taxon>
        <taxon>Bacillati</taxon>
        <taxon>Actinomycetota</taxon>
        <taxon>Actinomycetes</taxon>
        <taxon>Propionibacteriales</taxon>
        <taxon>Propionibacteriaceae</taxon>
        <taxon>environmental samples</taxon>
    </lineage>
</organism>
<dbReference type="AlphaFoldDB" id="A0A6J4NZH7"/>
<dbReference type="InterPro" id="IPR008979">
    <property type="entry name" value="Galactose-bd-like_sf"/>
</dbReference>
<accession>A0A6J4NZH7</accession>
<reference evidence="2" key="1">
    <citation type="submission" date="2020-02" db="EMBL/GenBank/DDBJ databases">
        <authorList>
            <person name="Meier V. D."/>
        </authorList>
    </citation>
    <scope>NUCLEOTIDE SEQUENCE</scope>
    <source>
        <strain evidence="2">AVDCRST_MAG75</strain>
    </source>
</reference>
<feature type="region of interest" description="Disordered" evidence="1">
    <location>
        <begin position="668"/>
        <end position="692"/>
    </location>
</feature>
<dbReference type="PANTHER" id="PTHR36848:SF2">
    <property type="entry name" value="SECRETED PROTEIN"/>
    <property type="match status" value="1"/>
</dbReference>
<gene>
    <name evidence="2" type="ORF">AVDCRST_MAG75-2207</name>
</gene>
<protein>
    <submittedName>
        <fullName evidence="2">GH106</fullName>
    </submittedName>
</protein>
<dbReference type="InterPro" id="IPR053161">
    <property type="entry name" value="Ulvan_degrading_GH"/>
</dbReference>
<name>A0A6J4NZH7_9ACTN</name>
<sequence>MPQLTTVDELRAGFLHPPAGSAPMMRWWWFGPSVDRDEIDRELAVMADSGLGGVEVAYVYPLSPDSEKFLSTQFLSDLRYAADRARELGLRFDLTLGSGWSFGGPHITAEHAARKLHWERREIHPGSARIPVAVPWPGDELVAAYIGSGSLQEPPEELSQLPLVGGFIEVPDGSGTRQVLLAYARLTGQNVKRAAFGAEGSVLDHYSAAAAQQHLRHVGDPLLDAVPAHLVGSVFCDSLEVYGSDWTPDLVTEFRSRRGYDPLPELYRLVVDGPDATQLRTDYHRTLAELYENHFVAEFQRWAAARGVPFRIQGYGTPPAMISSYRAADMFEGEGWGWTELTQTRWASSAAHLYGRDVVSSEVWTWVHSPSFRATPLDLKGEAHEHLLAGINQFIGHGWPYSPSFSSSAGNGEGSGQGLGWFFYAAGALDDRNPWWPAISSLARYLTRLCWLMRQGVPVSDVLVYVPDRDVFARMGTAAGGSLDAWREARQLVGDDVIRRIRQGGWDFDLVDDQALAVLPSDESRPVIISGATALSAGAQAWFDDFVSTGGPVITVDSAVDIPGARPCSVADVTEMLAASREPVVRIDPRTTDVGVVCRRTSDADVFLVINTGPHPRPITLLPRSARSWYEEWDAQTGQVLRTGQLADGVGLELHPYQGTVLVMSEQEPALPRASARTPPTSNTRPDAHGRQRRVELRDGWQVQFGDRDSAVDIDLPHLWEADPEHLPFSGWATYRTTVDLSDLGPSPRVLIDFGDPSATAMGTAEGRGIQGPSYRVELDPPIGVVAEVRVNDVDCGIAWAPPYLIDVSAAVAPGANRFEVTVRNTAANKLAHDEQLPSMVADSERRYGRRFRMQELDRAMVGVRSGLLAVPTLVITD</sequence>
<dbReference type="EMBL" id="CADCUO010000147">
    <property type="protein sequence ID" value="CAA9402109.1"/>
    <property type="molecule type" value="Genomic_DNA"/>
</dbReference>
<dbReference type="SUPFAM" id="SSF49785">
    <property type="entry name" value="Galactose-binding domain-like"/>
    <property type="match status" value="1"/>
</dbReference>
<evidence type="ECO:0000313" key="2">
    <source>
        <dbReference type="EMBL" id="CAA9402109.1"/>
    </source>
</evidence>